<dbReference type="GO" id="GO:0004022">
    <property type="term" value="F:alcohol dehydrogenase (NAD+) activity"/>
    <property type="evidence" value="ECO:0007669"/>
    <property type="project" value="TreeGrafter"/>
</dbReference>
<evidence type="ECO:0000256" key="4">
    <source>
        <dbReference type="ARBA" id="ARBA00023027"/>
    </source>
</evidence>
<sequence length="382" mass="40059">MIPFDFQPRTRIVFGPGVVSRLGELAVELGAKRVLVVSDSGVIKAGHSQKGIDSLTASGVESILFDGVQENPTTANVDAGVAVAKANDIQLIVGLGGGSAMDCAKGINFLVSNGGRMQDYWGVGKAHSEMLPMIAVPTTAGTGSETQSFALISDAETHVKMACGDPKASCKVALLDPELTVTQPQRVTALTGIDAIAHALETYVTRKRNSCSLAFSRGAWRMLASNFATVLKDPTNLEARGGMQLGACFAGLAIENSMLGAAHALANPLTSTYGIVHGQAVAVMLPHVIRYNAELVGDWYRELLQVDVPIEGFPSGDHPEALADFVKQLVAEADLATDLKTLGVDPVSTTQLGVDAAKQWTGAFNPREVDSASLKALYDAAL</sequence>
<dbReference type="RefSeq" id="WP_230222213.1">
    <property type="nucleotide sequence ID" value="NZ_JAJKFT010000010.1"/>
</dbReference>
<evidence type="ECO:0000256" key="2">
    <source>
        <dbReference type="ARBA" id="ARBA00007358"/>
    </source>
</evidence>
<comment type="caution">
    <text evidence="7">The sequence shown here is derived from an EMBL/GenBank/DDBJ whole genome shotgun (WGS) entry which is preliminary data.</text>
</comment>
<keyword evidence="8" id="KW-1185">Reference proteome</keyword>
<dbReference type="Gene3D" id="3.40.50.1970">
    <property type="match status" value="1"/>
</dbReference>
<comment type="similarity">
    <text evidence="2">Belongs to the iron-containing alcohol dehydrogenase family.</text>
</comment>
<evidence type="ECO:0000313" key="8">
    <source>
        <dbReference type="Proteomes" id="UP001139103"/>
    </source>
</evidence>
<gene>
    <name evidence="7" type="ORF">LOC68_20520</name>
</gene>
<dbReference type="SUPFAM" id="SSF56796">
    <property type="entry name" value="Dehydroquinate synthase-like"/>
    <property type="match status" value="1"/>
</dbReference>
<dbReference type="InterPro" id="IPR039697">
    <property type="entry name" value="Alcohol_dehydrogenase_Fe"/>
</dbReference>
<name>A0A9X1MR12_9BACT</name>
<comment type="cofactor">
    <cofactor evidence="1">
        <name>Fe cation</name>
        <dbReference type="ChEBI" id="CHEBI:24875"/>
    </cofactor>
</comment>
<dbReference type="InterPro" id="IPR001670">
    <property type="entry name" value="ADH_Fe/GldA"/>
</dbReference>
<dbReference type="InterPro" id="IPR018211">
    <property type="entry name" value="ADH_Fe_CS"/>
</dbReference>
<keyword evidence="4" id="KW-0520">NAD</keyword>
<proteinExistence type="inferred from homology"/>
<dbReference type="PROSITE" id="PS00913">
    <property type="entry name" value="ADH_IRON_1"/>
    <property type="match status" value="1"/>
</dbReference>
<keyword evidence="3" id="KW-0560">Oxidoreductase</keyword>
<dbReference type="FunFam" id="3.40.50.1970:FF:000003">
    <property type="entry name" value="Alcohol dehydrogenase, iron-containing"/>
    <property type="match status" value="1"/>
</dbReference>
<accession>A0A9X1MR12</accession>
<protein>
    <submittedName>
        <fullName evidence="7">Iron-containing alcohol dehydrogenase</fullName>
    </submittedName>
</protein>
<organism evidence="7 8">
    <name type="scientific">Blastopirellula sediminis</name>
    <dbReference type="NCBI Taxonomy" id="2894196"/>
    <lineage>
        <taxon>Bacteria</taxon>
        <taxon>Pseudomonadati</taxon>
        <taxon>Planctomycetota</taxon>
        <taxon>Planctomycetia</taxon>
        <taxon>Pirellulales</taxon>
        <taxon>Pirellulaceae</taxon>
        <taxon>Blastopirellula</taxon>
    </lineage>
</organism>
<evidence type="ECO:0000259" key="5">
    <source>
        <dbReference type="Pfam" id="PF00465"/>
    </source>
</evidence>
<dbReference type="InterPro" id="IPR056798">
    <property type="entry name" value="ADH_Fe_C"/>
</dbReference>
<dbReference type="CDD" id="cd08551">
    <property type="entry name" value="Fe-ADH"/>
    <property type="match status" value="1"/>
</dbReference>
<dbReference type="Proteomes" id="UP001139103">
    <property type="component" value="Unassembled WGS sequence"/>
</dbReference>
<evidence type="ECO:0000313" key="7">
    <source>
        <dbReference type="EMBL" id="MCC9630785.1"/>
    </source>
</evidence>
<dbReference type="PANTHER" id="PTHR11496">
    <property type="entry name" value="ALCOHOL DEHYDROGENASE"/>
    <property type="match status" value="1"/>
</dbReference>
<dbReference type="EMBL" id="JAJKFT010000010">
    <property type="protein sequence ID" value="MCC9630785.1"/>
    <property type="molecule type" value="Genomic_DNA"/>
</dbReference>
<dbReference type="Pfam" id="PF00465">
    <property type="entry name" value="Fe-ADH"/>
    <property type="match status" value="1"/>
</dbReference>
<evidence type="ECO:0000259" key="6">
    <source>
        <dbReference type="Pfam" id="PF25137"/>
    </source>
</evidence>
<feature type="domain" description="Alcohol dehydrogenase iron-type/glycerol dehydrogenase GldA" evidence="5">
    <location>
        <begin position="10"/>
        <end position="177"/>
    </location>
</feature>
<dbReference type="Gene3D" id="1.20.1090.10">
    <property type="entry name" value="Dehydroquinate synthase-like - alpha domain"/>
    <property type="match status" value="1"/>
</dbReference>
<evidence type="ECO:0000256" key="3">
    <source>
        <dbReference type="ARBA" id="ARBA00023002"/>
    </source>
</evidence>
<dbReference type="AlphaFoldDB" id="A0A9X1MR12"/>
<evidence type="ECO:0000256" key="1">
    <source>
        <dbReference type="ARBA" id="ARBA00001962"/>
    </source>
</evidence>
<feature type="domain" description="Fe-containing alcohol dehydrogenase-like C-terminal" evidence="6">
    <location>
        <begin position="188"/>
        <end position="381"/>
    </location>
</feature>
<dbReference type="GO" id="GO:0046872">
    <property type="term" value="F:metal ion binding"/>
    <property type="evidence" value="ECO:0007669"/>
    <property type="project" value="InterPro"/>
</dbReference>
<reference evidence="7" key="1">
    <citation type="submission" date="2021-11" db="EMBL/GenBank/DDBJ databases">
        <title>Genome sequence.</title>
        <authorList>
            <person name="Sun Q."/>
        </authorList>
    </citation>
    <scope>NUCLEOTIDE SEQUENCE</scope>
    <source>
        <strain evidence="7">JC732</strain>
    </source>
</reference>
<dbReference type="Pfam" id="PF25137">
    <property type="entry name" value="ADH_Fe_C"/>
    <property type="match status" value="1"/>
</dbReference>
<dbReference type="PANTHER" id="PTHR11496:SF102">
    <property type="entry name" value="ALCOHOL DEHYDROGENASE 4"/>
    <property type="match status" value="1"/>
</dbReference>